<dbReference type="PANTHER" id="PTHR36115">
    <property type="entry name" value="PROLINE-RICH ANTIGEN HOMOLOG-RELATED"/>
    <property type="match status" value="1"/>
</dbReference>
<evidence type="ECO:0000256" key="5">
    <source>
        <dbReference type="ARBA" id="ARBA00023136"/>
    </source>
</evidence>
<evidence type="ECO:0000256" key="1">
    <source>
        <dbReference type="ARBA" id="ARBA00004651"/>
    </source>
</evidence>
<protein>
    <submittedName>
        <fullName evidence="8">RDD family protein</fullName>
    </submittedName>
</protein>
<evidence type="ECO:0000256" key="6">
    <source>
        <dbReference type="SAM" id="Phobius"/>
    </source>
</evidence>
<keyword evidence="4 6" id="KW-1133">Transmembrane helix</keyword>
<feature type="domain" description="RDD" evidence="7">
    <location>
        <begin position="17"/>
        <end position="146"/>
    </location>
</feature>
<dbReference type="InterPro" id="IPR051791">
    <property type="entry name" value="Pra-immunoreactive"/>
</dbReference>
<evidence type="ECO:0000313" key="9">
    <source>
        <dbReference type="Proteomes" id="UP000536509"/>
    </source>
</evidence>
<dbReference type="PANTHER" id="PTHR36115:SF4">
    <property type="entry name" value="MEMBRANE PROTEIN"/>
    <property type="match status" value="1"/>
</dbReference>
<evidence type="ECO:0000256" key="3">
    <source>
        <dbReference type="ARBA" id="ARBA00022692"/>
    </source>
</evidence>
<evidence type="ECO:0000256" key="4">
    <source>
        <dbReference type="ARBA" id="ARBA00022989"/>
    </source>
</evidence>
<dbReference type="EMBL" id="JABEVX010000001">
    <property type="protein sequence ID" value="NNT71284.1"/>
    <property type="molecule type" value="Genomic_DNA"/>
</dbReference>
<dbReference type="Proteomes" id="UP000536509">
    <property type="component" value="Unassembled WGS sequence"/>
</dbReference>
<comment type="caution">
    <text evidence="8">The sequence shown here is derived from an EMBL/GenBank/DDBJ whole genome shotgun (WGS) entry which is preliminary data.</text>
</comment>
<organism evidence="8 9">
    <name type="scientific">Flavobacterium rivulicola</name>
    <dbReference type="NCBI Taxonomy" id="2732161"/>
    <lineage>
        <taxon>Bacteria</taxon>
        <taxon>Pseudomonadati</taxon>
        <taxon>Bacteroidota</taxon>
        <taxon>Flavobacteriia</taxon>
        <taxon>Flavobacteriales</taxon>
        <taxon>Flavobacteriaceae</taxon>
        <taxon>Flavobacterium</taxon>
    </lineage>
</organism>
<evidence type="ECO:0000259" key="7">
    <source>
        <dbReference type="Pfam" id="PF06271"/>
    </source>
</evidence>
<dbReference type="Pfam" id="PF06271">
    <property type="entry name" value="RDD"/>
    <property type="match status" value="1"/>
</dbReference>
<keyword evidence="3 6" id="KW-0812">Transmembrane</keyword>
<dbReference type="GO" id="GO:0005886">
    <property type="term" value="C:plasma membrane"/>
    <property type="evidence" value="ECO:0007669"/>
    <property type="project" value="UniProtKB-SubCell"/>
</dbReference>
<keyword evidence="5 6" id="KW-0472">Membrane</keyword>
<dbReference type="InterPro" id="IPR010432">
    <property type="entry name" value="RDD"/>
</dbReference>
<keyword evidence="9" id="KW-1185">Reference proteome</keyword>
<comment type="subcellular location">
    <subcellularLocation>
        <location evidence="1">Cell membrane</location>
        <topology evidence="1">Multi-pass membrane protein</topology>
    </subcellularLocation>
</comment>
<accession>A0A7Y3VY31</accession>
<keyword evidence="2" id="KW-1003">Cell membrane</keyword>
<reference evidence="8 9" key="1">
    <citation type="submission" date="2020-05" db="EMBL/GenBank/DDBJ databases">
        <title>Draft genome of Flavobacterium sp. IMCC34852.</title>
        <authorList>
            <person name="Song J."/>
            <person name="Cho J.-C."/>
        </authorList>
    </citation>
    <scope>NUCLEOTIDE SEQUENCE [LARGE SCALE GENOMIC DNA]</scope>
    <source>
        <strain evidence="8 9">IMCC34852</strain>
    </source>
</reference>
<gene>
    <name evidence="8" type="ORF">HKT18_03550</name>
</gene>
<evidence type="ECO:0000313" key="8">
    <source>
        <dbReference type="EMBL" id="NNT71284.1"/>
    </source>
</evidence>
<dbReference type="RefSeq" id="WP_171221469.1">
    <property type="nucleotide sequence ID" value="NZ_CP121446.1"/>
</dbReference>
<feature type="transmembrane region" description="Helical" evidence="6">
    <location>
        <begin position="23"/>
        <end position="46"/>
    </location>
</feature>
<dbReference type="AlphaFoldDB" id="A0A7Y3VY31"/>
<evidence type="ECO:0000256" key="2">
    <source>
        <dbReference type="ARBA" id="ARBA00022475"/>
    </source>
</evidence>
<sequence>MEQNLRKPYLISEALLASHGQRFVNLLIDSVMQLLLLFIVLVFIVAGMELQEGKAYLDHFAIDVWQQYTFTASVTLFYYNVFEIFTARTVGKWITQTVVVNENGEKPNHEMILVRSLCRLIPLNWLPFVLSLFMGSTAKGWHDSISKTYVVDKRALEREKLEFYQSKSNTNEA</sequence>
<proteinExistence type="predicted"/>
<name>A0A7Y3VY31_9FLAO</name>